<evidence type="ECO:0000256" key="1">
    <source>
        <dbReference type="SAM" id="Phobius"/>
    </source>
</evidence>
<keyword evidence="1" id="KW-0812">Transmembrane</keyword>
<keyword evidence="1" id="KW-1133">Transmembrane helix</keyword>
<dbReference type="EMBL" id="CP008849">
    <property type="protein sequence ID" value="AIF98881.1"/>
    <property type="molecule type" value="Genomic_DNA"/>
</dbReference>
<keyword evidence="1" id="KW-0472">Membrane</keyword>
<protein>
    <submittedName>
        <fullName evidence="2">Uncharacterized protein</fullName>
    </submittedName>
</protein>
<reference evidence="2 3" key="1">
    <citation type="submission" date="2014-06" db="EMBL/GenBank/DDBJ databases">
        <title>Genomes of Alteromonas australica, a world apart.</title>
        <authorList>
            <person name="Gonzaga A."/>
            <person name="Lopez-Perez M."/>
            <person name="Rodriguez-Valera F."/>
        </authorList>
    </citation>
    <scope>NUCLEOTIDE SEQUENCE [LARGE SCALE GENOMIC DNA]</scope>
    <source>
        <strain evidence="2 3">H 17</strain>
    </source>
</reference>
<keyword evidence="3" id="KW-1185">Reference proteome</keyword>
<name>A0A075NZ98_9ALTE</name>
<proteinExistence type="predicted"/>
<feature type="transmembrane region" description="Helical" evidence="1">
    <location>
        <begin position="26"/>
        <end position="45"/>
    </location>
</feature>
<evidence type="ECO:0000313" key="2">
    <source>
        <dbReference type="EMBL" id="AIF98881.1"/>
    </source>
</evidence>
<dbReference type="KEGG" id="aal:EP13_09445"/>
<evidence type="ECO:0000313" key="3">
    <source>
        <dbReference type="Proteomes" id="UP000056090"/>
    </source>
</evidence>
<dbReference type="AlphaFoldDB" id="A0A075NZ98"/>
<sequence length="135" mass="14986">MGCVTSFLILAHVLSPLSGVLGVMMRILTFVVVMATFCSFNAYAVKARSCEILEVEYIKLQLQNGNLIQKNISDREFKRGTFGIAEMCELRSELVSDGLAFTLFRPKGESSNYILVHNGLDGSFKLYGPFIGIYT</sequence>
<gene>
    <name evidence="2" type="ORF">EP13_09445</name>
</gene>
<dbReference type="Proteomes" id="UP000056090">
    <property type="component" value="Chromosome"/>
</dbReference>
<accession>A0A075NZ98</accession>
<organism evidence="2 3">
    <name type="scientific">Alteromonas australica</name>
    <dbReference type="NCBI Taxonomy" id="589873"/>
    <lineage>
        <taxon>Bacteria</taxon>
        <taxon>Pseudomonadati</taxon>
        <taxon>Pseudomonadota</taxon>
        <taxon>Gammaproteobacteria</taxon>
        <taxon>Alteromonadales</taxon>
        <taxon>Alteromonadaceae</taxon>
        <taxon>Alteromonas/Salinimonas group</taxon>
        <taxon>Alteromonas</taxon>
    </lineage>
</organism>